<protein>
    <submittedName>
        <fullName evidence="2">Uncharacterized protein</fullName>
    </submittedName>
</protein>
<evidence type="ECO:0000313" key="2">
    <source>
        <dbReference type="EMBL" id="PRP75616.1"/>
    </source>
</evidence>
<comment type="caution">
    <text evidence="2">The sequence shown here is derived from an EMBL/GenBank/DDBJ whole genome shotgun (WGS) entry which is preliminary data.</text>
</comment>
<dbReference type="InParanoid" id="A0A2P6MVE4"/>
<organism evidence="2 3">
    <name type="scientific">Planoprotostelium fungivorum</name>
    <dbReference type="NCBI Taxonomy" id="1890364"/>
    <lineage>
        <taxon>Eukaryota</taxon>
        <taxon>Amoebozoa</taxon>
        <taxon>Evosea</taxon>
        <taxon>Variosea</taxon>
        <taxon>Cavosteliida</taxon>
        <taxon>Cavosteliaceae</taxon>
        <taxon>Planoprotostelium</taxon>
    </lineage>
</organism>
<accession>A0A2P6MVE4</accession>
<feature type="compositionally biased region" description="Polar residues" evidence="1">
    <location>
        <begin position="185"/>
        <end position="199"/>
    </location>
</feature>
<evidence type="ECO:0000313" key="3">
    <source>
        <dbReference type="Proteomes" id="UP000241769"/>
    </source>
</evidence>
<feature type="region of interest" description="Disordered" evidence="1">
    <location>
        <begin position="143"/>
        <end position="226"/>
    </location>
</feature>
<evidence type="ECO:0000256" key="1">
    <source>
        <dbReference type="SAM" id="MobiDB-lite"/>
    </source>
</evidence>
<dbReference type="AlphaFoldDB" id="A0A2P6MVE4"/>
<name>A0A2P6MVE4_9EUKA</name>
<proteinExistence type="predicted"/>
<keyword evidence="3" id="KW-1185">Reference proteome</keyword>
<reference evidence="2 3" key="1">
    <citation type="journal article" date="2018" name="Genome Biol. Evol.">
        <title>Multiple Roots of Fruiting Body Formation in Amoebozoa.</title>
        <authorList>
            <person name="Hillmann F."/>
            <person name="Forbes G."/>
            <person name="Novohradska S."/>
            <person name="Ferling I."/>
            <person name="Riege K."/>
            <person name="Groth M."/>
            <person name="Westermann M."/>
            <person name="Marz M."/>
            <person name="Spaller T."/>
            <person name="Winckler T."/>
            <person name="Schaap P."/>
            <person name="Glockner G."/>
        </authorList>
    </citation>
    <scope>NUCLEOTIDE SEQUENCE [LARGE SCALE GENOMIC DNA]</scope>
    <source>
        <strain evidence="2 3">Jena</strain>
    </source>
</reference>
<gene>
    <name evidence="2" type="ORF">PROFUN_07982</name>
</gene>
<dbReference type="Proteomes" id="UP000241769">
    <property type="component" value="Unassembled WGS sequence"/>
</dbReference>
<dbReference type="EMBL" id="MDYQ01000372">
    <property type="protein sequence ID" value="PRP75616.1"/>
    <property type="molecule type" value="Genomic_DNA"/>
</dbReference>
<sequence>MSLYRSKSTLGIDTPPPVINNSNRVALRESNPSMPYIHRRASREQIQLIEEMIVTDGGNLSRSRPRDPAYDEALGPVDTILSPPKLSVKEKKHFRKSKSFGRPADFNYPPGIDFVKNILQPKDQVLFFKEAIQNSQMGDIEWITPPSQPLAAPGSTALSPLPQHTDDAPKNSIKPQHKPLFGSEPLTQQKAFQLSSSKKLASWEDELEAGNTTQRKLLPPLSTRNS</sequence>